<dbReference type="PANTHER" id="PTHR43778:SF2">
    <property type="entry name" value="PYRUVATE CARBOXYLASE, MITOCHONDRIAL"/>
    <property type="match status" value="1"/>
</dbReference>
<dbReference type="FunFam" id="2.40.50.100:FF:000003">
    <property type="entry name" value="Acetyl-CoA carboxylase biotin carboxyl carrier protein"/>
    <property type="match status" value="1"/>
</dbReference>
<dbReference type="InterPro" id="IPR000891">
    <property type="entry name" value="PYR_CT"/>
</dbReference>
<dbReference type="NCBIfam" id="TIGR01108">
    <property type="entry name" value="oadA"/>
    <property type="match status" value="1"/>
</dbReference>
<keyword evidence="5" id="KW-0436">Ligase</keyword>
<dbReference type="GO" id="GO:0008948">
    <property type="term" value="F:oxaloacetate decarboxylase activity"/>
    <property type="evidence" value="ECO:0007669"/>
    <property type="project" value="InterPro"/>
</dbReference>
<evidence type="ECO:0000256" key="2">
    <source>
        <dbReference type="SAM" id="MobiDB-lite"/>
    </source>
</evidence>
<dbReference type="InterPro" id="IPR011053">
    <property type="entry name" value="Single_hybrid_motif"/>
</dbReference>
<keyword evidence="1" id="KW-0092">Biotin</keyword>
<feature type="domain" description="Pyruvate carboxyltransferase" evidence="4">
    <location>
        <begin position="2"/>
        <end position="262"/>
    </location>
</feature>
<dbReference type="CDD" id="cd07937">
    <property type="entry name" value="DRE_TIM_PC_TC_5S"/>
    <property type="match status" value="1"/>
</dbReference>
<evidence type="ECO:0000256" key="1">
    <source>
        <dbReference type="ARBA" id="ARBA00023267"/>
    </source>
</evidence>
<dbReference type="SUPFAM" id="SSF89000">
    <property type="entry name" value="post-HMGL domain-like"/>
    <property type="match status" value="1"/>
</dbReference>
<dbReference type="Pfam" id="PF00364">
    <property type="entry name" value="Biotin_lipoyl"/>
    <property type="match status" value="1"/>
</dbReference>
<dbReference type="AlphaFoldDB" id="A0A650ENQ2"/>
<dbReference type="InterPro" id="IPR013785">
    <property type="entry name" value="Aldolase_TIM"/>
</dbReference>
<protein>
    <submittedName>
        <fullName evidence="5">Pyruvate carboxylase subunit B</fullName>
        <ecNumber evidence="5">6.4.1.1</ecNumber>
    </submittedName>
</protein>
<dbReference type="NCBIfam" id="NF006761">
    <property type="entry name" value="PRK09282.1"/>
    <property type="match status" value="1"/>
</dbReference>
<proteinExistence type="predicted"/>
<dbReference type="PROSITE" id="PS50991">
    <property type="entry name" value="PYR_CT"/>
    <property type="match status" value="1"/>
</dbReference>
<dbReference type="Gene3D" id="3.20.20.70">
    <property type="entry name" value="Aldolase class I"/>
    <property type="match status" value="1"/>
</dbReference>
<dbReference type="InterPro" id="IPR000089">
    <property type="entry name" value="Biotin_lipoyl"/>
</dbReference>
<keyword evidence="5" id="KW-0670">Pyruvate</keyword>
<dbReference type="GO" id="GO:0006814">
    <property type="term" value="P:sodium ion transport"/>
    <property type="evidence" value="ECO:0007669"/>
    <property type="project" value="InterPro"/>
</dbReference>
<feature type="domain" description="Lipoyl-binding" evidence="3">
    <location>
        <begin position="524"/>
        <end position="599"/>
    </location>
</feature>
<dbReference type="SUPFAM" id="SSF51569">
    <property type="entry name" value="Aldolase"/>
    <property type="match status" value="1"/>
</dbReference>
<dbReference type="SUPFAM" id="SSF51230">
    <property type="entry name" value="Single hybrid motif"/>
    <property type="match status" value="1"/>
</dbReference>
<dbReference type="Pfam" id="PF00682">
    <property type="entry name" value="HMGL-like"/>
    <property type="match status" value="1"/>
</dbReference>
<feature type="region of interest" description="Disordered" evidence="2">
    <location>
        <begin position="507"/>
        <end position="540"/>
    </location>
</feature>
<dbReference type="GO" id="GO:0004736">
    <property type="term" value="F:pyruvate carboxylase activity"/>
    <property type="evidence" value="ECO:0007669"/>
    <property type="project" value="UniProtKB-EC"/>
</dbReference>
<accession>A0A650ENQ2</accession>
<name>A0A650ENQ2_9HELI</name>
<evidence type="ECO:0000259" key="4">
    <source>
        <dbReference type="PROSITE" id="PS50991"/>
    </source>
</evidence>
<sequence>MIKITENSLRDGHQSLLATRMRTSDMLEAAKIFEEIGFHSVEVWGGATYDTCLRYLKEDPFERLSELKKIFVKTPLQMLLRGQNLIGYRHYADDVVETFIRLSSEAGMDIFRIFDAFNDARNLKKSIESVKKYGKHAQGAICYTTSPVHTTKVFVSYAKELVSMGCDSIAIKDMAGLITPFAAYELVKALKEELGVYLCLHTHSTAGFAFGSHLKAVEAGVDVLDLANSALSEGTSHPCAQSMVATLKDTQWDTGLDLAKMEAAAEILRKNRRKYKKFESSYNQIDTRVLVSQIPGGMISNMANQLREQNALDRMDDVMKEIPHVRADFGYVPLVTPSSQIVGTQAVLNVLMGERYKTITTETRNVMRGLYGKTPAPTSAELKKKVLAQGEKVIDVRPADLLEPEMPRAREESKAFARSEQDVVSYAMFGAIAQTFLEERNANALKPESLEVFEDKNDAKLPKEFEIVVNGEHYQIKVEGSGEKTDDVRPFFIRIDGELKEVFVEATEQTSENKPIKEHKTGSLPQATAPGHATSPMPGTLTKIKVKVGDKVKRGNTLAIVEAMKMENEVLAPMDGVIKEIYATQGMQIGSDVAIMLLVGQ</sequence>
<dbReference type="InterPro" id="IPR005776">
    <property type="entry name" value="OadA"/>
</dbReference>
<dbReference type="EC" id="6.4.1.1" evidence="5"/>
<dbReference type="PANTHER" id="PTHR43778">
    <property type="entry name" value="PYRUVATE CARBOXYLASE"/>
    <property type="match status" value="1"/>
</dbReference>
<evidence type="ECO:0000313" key="5">
    <source>
        <dbReference type="EMBL" id="QGT50494.1"/>
    </source>
</evidence>
<dbReference type="EMBL" id="MN577569">
    <property type="protein sequence ID" value="QGT50494.1"/>
    <property type="molecule type" value="Genomic_DNA"/>
</dbReference>
<dbReference type="InterPro" id="IPR003379">
    <property type="entry name" value="Carboxylase_cons_dom"/>
</dbReference>
<evidence type="ECO:0000259" key="3">
    <source>
        <dbReference type="PROSITE" id="PS50968"/>
    </source>
</evidence>
<dbReference type="InterPro" id="IPR055268">
    <property type="entry name" value="PCB-like"/>
</dbReference>
<dbReference type="GO" id="GO:0005737">
    <property type="term" value="C:cytoplasm"/>
    <property type="evidence" value="ECO:0007669"/>
    <property type="project" value="TreeGrafter"/>
</dbReference>
<reference evidence="5" key="1">
    <citation type="journal article" date="2020" name="J. ISSAAS">
        <title>Lactobacilli and other gastrointestinal microbiota of Peromyscus leucopus, reservoir host for agents of Lyme disease and other zoonoses in North America.</title>
        <authorList>
            <person name="Milovic A."/>
            <person name="Bassam K."/>
            <person name="Shao H."/>
            <person name="Chatzistamou I."/>
            <person name="Tufts D.M."/>
            <person name="Diuk-Wasser M."/>
            <person name="Barbour A.G."/>
        </authorList>
    </citation>
    <scope>NUCLEOTIDE SEQUENCE</scope>
    <source>
        <strain evidence="5">LL4</strain>
    </source>
</reference>
<dbReference type="Pfam" id="PF02436">
    <property type="entry name" value="PYC_OADA"/>
    <property type="match status" value="1"/>
</dbReference>
<gene>
    <name evidence="5" type="ORF">Helico5904_1660</name>
</gene>
<dbReference type="GO" id="GO:0006094">
    <property type="term" value="P:gluconeogenesis"/>
    <property type="evidence" value="ECO:0007669"/>
    <property type="project" value="TreeGrafter"/>
</dbReference>
<organism evidence="5">
    <name type="scientific">uncultured Helicobacter sp</name>
    <dbReference type="NCBI Taxonomy" id="175537"/>
    <lineage>
        <taxon>Bacteria</taxon>
        <taxon>Pseudomonadati</taxon>
        <taxon>Campylobacterota</taxon>
        <taxon>Epsilonproteobacteria</taxon>
        <taxon>Campylobacterales</taxon>
        <taxon>Helicobacteraceae</taxon>
        <taxon>Helicobacter</taxon>
        <taxon>environmental samples</taxon>
    </lineage>
</organism>
<dbReference type="Gene3D" id="2.40.50.100">
    <property type="match status" value="1"/>
</dbReference>
<dbReference type="PROSITE" id="PS50968">
    <property type="entry name" value="BIOTINYL_LIPOYL"/>
    <property type="match status" value="1"/>
</dbReference>
<dbReference type="CDD" id="cd06850">
    <property type="entry name" value="biotinyl_domain"/>
    <property type="match status" value="1"/>
</dbReference>